<dbReference type="OrthoDB" id="446290at2759"/>
<protein>
    <submittedName>
        <fullName evidence="9">Uncharacterized protein LOC115066690</fullName>
    </submittedName>
</protein>
<evidence type="ECO:0000256" key="1">
    <source>
        <dbReference type="ARBA" id="ARBA00004138"/>
    </source>
</evidence>
<organism evidence="7">
    <name type="scientific">Bactrocera dorsalis</name>
    <name type="common">Oriental fruit fly</name>
    <name type="synonym">Dacus dorsalis</name>
    <dbReference type="NCBI Taxonomy" id="27457"/>
    <lineage>
        <taxon>Eukaryota</taxon>
        <taxon>Metazoa</taxon>
        <taxon>Ecdysozoa</taxon>
        <taxon>Arthropoda</taxon>
        <taxon>Hexapoda</taxon>
        <taxon>Insecta</taxon>
        <taxon>Pterygota</taxon>
        <taxon>Neoptera</taxon>
        <taxon>Endopterygota</taxon>
        <taxon>Diptera</taxon>
        <taxon>Brachycera</taxon>
        <taxon>Muscomorpha</taxon>
        <taxon>Tephritoidea</taxon>
        <taxon>Tephritidae</taxon>
        <taxon>Bactrocera</taxon>
        <taxon>Bactrocera</taxon>
    </lineage>
</organism>
<dbReference type="GO" id="GO:0005929">
    <property type="term" value="C:cilium"/>
    <property type="evidence" value="ECO:0007669"/>
    <property type="project" value="UniProtKB-SubCell"/>
</dbReference>
<dbReference type="GO" id="GO:0005856">
    <property type="term" value="C:cytoskeleton"/>
    <property type="evidence" value="ECO:0007669"/>
    <property type="project" value="UniProtKB-SubCell"/>
</dbReference>
<accession>A0A8N4QIR0</accession>
<dbReference type="KEGG" id="bdr:115066690"/>
<evidence type="ECO:0000256" key="4">
    <source>
        <dbReference type="ARBA" id="ARBA00023212"/>
    </source>
</evidence>
<evidence type="ECO:0000256" key="3">
    <source>
        <dbReference type="ARBA" id="ARBA00022490"/>
    </source>
</evidence>
<keyword evidence="5" id="KW-0966">Cell projection</keyword>
<reference evidence="9" key="2">
    <citation type="submission" date="2025-05" db="UniProtKB">
        <authorList>
            <consortium name="RefSeq"/>
        </authorList>
    </citation>
    <scope>IDENTIFICATION</scope>
    <source>
        <tissue evidence="9">Adult</tissue>
    </source>
</reference>
<sequence>MTCCGEVDTSKGFKPSYNVKALTEKFYARHDTLNEDPKTVLSYKHYCEEIEKRQKYTPRTFYLTPRTENQVYGWLHHLAFKYDPGYEQMLFHRARQSDPDIKIQNAINLAVLRGLRR</sequence>
<dbReference type="Pfam" id="PF14886">
    <property type="entry name" value="FAM183"/>
    <property type="match status" value="1"/>
</dbReference>
<evidence type="ECO:0000256" key="2">
    <source>
        <dbReference type="ARBA" id="ARBA00004245"/>
    </source>
</evidence>
<dbReference type="GeneID" id="115066690"/>
<evidence type="ECO:0000313" key="7">
    <source>
        <dbReference type="EMBL" id="JAC56638.1"/>
    </source>
</evidence>
<proteinExistence type="inferred from homology"/>
<reference evidence="7" key="1">
    <citation type="journal article" date="2014" name="BMC Genomics">
        <title>Characterizing the developmental transcriptome of the oriental fruit fly, Bactrocera dorsalis (Diptera: Tephritidae) through comparative genomic analysis with Drosophila melanogaster utilizing modENCODE datasets.</title>
        <authorList>
            <person name="Geib S.M."/>
            <person name="Calla B."/>
            <person name="Hall B."/>
            <person name="Hou S."/>
            <person name="Manoukis N.C."/>
        </authorList>
    </citation>
    <scope>NUCLEOTIDE SEQUENCE</scope>
    <source>
        <strain evidence="7">Punador</strain>
    </source>
</reference>
<dbReference type="Proteomes" id="UP001652620">
    <property type="component" value="Chromosome 4"/>
</dbReference>
<comment type="subcellular location">
    <subcellularLocation>
        <location evidence="1">Cell projection</location>
        <location evidence="1">Cilium</location>
    </subcellularLocation>
    <subcellularLocation>
        <location evidence="2">Cytoplasm</location>
        <location evidence="2">Cytoskeleton</location>
    </subcellularLocation>
</comment>
<comment type="similarity">
    <text evidence="6">Belongs to the CFAP144 family.</text>
</comment>
<evidence type="ECO:0000313" key="8">
    <source>
        <dbReference type="Proteomes" id="UP001652620"/>
    </source>
</evidence>
<evidence type="ECO:0000256" key="6">
    <source>
        <dbReference type="ARBA" id="ARBA00034777"/>
    </source>
</evidence>
<accession>A0A034WSA2</accession>
<dbReference type="OMA" id="DEMMHIM"/>
<dbReference type="InterPro" id="IPR029214">
    <property type="entry name" value="CFAP144"/>
</dbReference>
<evidence type="ECO:0000256" key="5">
    <source>
        <dbReference type="ARBA" id="ARBA00023273"/>
    </source>
</evidence>
<dbReference type="EMBL" id="GAKP01002314">
    <property type="protein sequence ID" value="JAC56638.1"/>
    <property type="molecule type" value="Transcribed_RNA"/>
</dbReference>
<keyword evidence="8" id="KW-1185">Reference proteome</keyword>
<evidence type="ECO:0000313" key="9">
    <source>
        <dbReference type="RefSeq" id="XP_029409270.2"/>
    </source>
</evidence>
<dbReference type="RefSeq" id="XP_029409270.2">
    <property type="nucleotide sequence ID" value="XM_029553410.2"/>
</dbReference>
<keyword evidence="3" id="KW-0963">Cytoplasm</keyword>
<gene>
    <name evidence="9" type="primary">LOC115066690</name>
</gene>
<dbReference type="AlphaFoldDB" id="A0A034WSA2"/>
<keyword evidence="4" id="KW-0206">Cytoskeleton</keyword>
<name>A0A034WSA2_BACDO</name>